<comment type="caution">
    <text evidence="1">The sequence shown here is derived from an EMBL/GenBank/DDBJ whole genome shotgun (WGS) entry which is preliminary data.</text>
</comment>
<gene>
    <name evidence="1" type="ORF">SBOR_5382</name>
</gene>
<reference evidence="1 2" key="1">
    <citation type="journal article" date="2014" name="Genome Announc.">
        <title>Draft genome sequence of Sclerotinia borealis, a psychrophilic plant pathogenic fungus.</title>
        <authorList>
            <person name="Mardanov A.V."/>
            <person name="Beletsky A.V."/>
            <person name="Kadnikov V.V."/>
            <person name="Ignatov A.N."/>
            <person name="Ravin N.V."/>
        </authorList>
    </citation>
    <scope>NUCLEOTIDE SEQUENCE [LARGE SCALE GENOMIC DNA]</scope>
    <source>
        <strain evidence="2">F-4157</strain>
    </source>
</reference>
<sequence>MPNLTNLTNFGDAMVSVSILYCSDNSDHYDRRKLWVRVPPENFKKSLSRAIPSNTQKRITMEALKAKHAQMVREALERRSRWEVQCQKDKREESKDKMDAELELLAIGYVKSSWCMSKAKRCQRFDEVNQKLRESSWMREMRAIAREDRREKAAAALNEEEKQLASLGDEN</sequence>
<dbReference type="EMBL" id="AYSA01000259">
    <property type="protein sequence ID" value="ESZ94248.1"/>
    <property type="molecule type" value="Genomic_DNA"/>
</dbReference>
<keyword evidence="2" id="KW-1185">Reference proteome</keyword>
<evidence type="ECO:0000313" key="1">
    <source>
        <dbReference type="EMBL" id="ESZ94248.1"/>
    </source>
</evidence>
<organism evidence="1 2">
    <name type="scientific">Sclerotinia borealis (strain F-4128)</name>
    <dbReference type="NCBI Taxonomy" id="1432307"/>
    <lineage>
        <taxon>Eukaryota</taxon>
        <taxon>Fungi</taxon>
        <taxon>Dikarya</taxon>
        <taxon>Ascomycota</taxon>
        <taxon>Pezizomycotina</taxon>
        <taxon>Leotiomycetes</taxon>
        <taxon>Helotiales</taxon>
        <taxon>Sclerotiniaceae</taxon>
        <taxon>Sclerotinia</taxon>
    </lineage>
</organism>
<name>W9CEG5_SCLBF</name>
<accession>W9CEG5</accession>
<proteinExistence type="predicted"/>
<dbReference type="AlphaFoldDB" id="W9CEG5"/>
<evidence type="ECO:0000313" key="2">
    <source>
        <dbReference type="Proteomes" id="UP000019487"/>
    </source>
</evidence>
<protein>
    <submittedName>
        <fullName evidence="1">Uncharacterized protein</fullName>
    </submittedName>
</protein>
<dbReference type="HOGENOM" id="CLU_1563780_0_0_1"/>
<dbReference type="Proteomes" id="UP000019487">
    <property type="component" value="Unassembled WGS sequence"/>
</dbReference>